<feature type="signal peptide" evidence="3">
    <location>
        <begin position="1"/>
        <end position="27"/>
    </location>
</feature>
<dbReference type="InterPro" id="IPR008979">
    <property type="entry name" value="Galactose-bd-like_sf"/>
</dbReference>
<reference evidence="4 5" key="1">
    <citation type="submission" date="2018-02" db="EMBL/GenBank/DDBJ databases">
        <title>novel marine gammaproteobacteria from coastal saline agro ecosystem.</title>
        <authorList>
            <person name="Krishnan R."/>
            <person name="Ramesh Kumar N."/>
        </authorList>
    </citation>
    <scope>NUCLEOTIDE SEQUENCE [LARGE SCALE GENOMIC DNA]</scope>
    <source>
        <strain evidence="4 5">228</strain>
    </source>
</reference>
<gene>
    <name evidence="4" type="ORF">C4K68_07950</name>
</gene>
<evidence type="ECO:0000256" key="3">
    <source>
        <dbReference type="SAM" id="SignalP"/>
    </source>
</evidence>
<comment type="caution">
    <text evidence="4">The sequence shown here is derived from an EMBL/GenBank/DDBJ whole genome shotgun (WGS) entry which is preliminary data.</text>
</comment>
<dbReference type="NCBIfam" id="NF045579">
    <property type="entry name" value="rhamnoside_JR"/>
    <property type="match status" value="1"/>
</dbReference>
<sequence>MPIKRTALSLALATAMTGVAAVASAQAADAMQQDFLNPPHAARPLTWWHWLNGNISEEGIRKDLAWMQQIGLGGVQNFNADMGAPPVVAKPVAFMSPEWQSAFHLAVSQARSAKLDFAVAASAGWSETGGPWVGPEDGMKKLVWRDTTLQGGQRLAGPLTAAADTTGPYQNIAFFDPLQGAEQGGQPRPRYYHDVAVLAYPLMSVALPAPRASLNWGNSREAIEAHALLDADFNSAVALVPNKDGQLPAVEYEFAQPVTVRSATLFIAHARPPFGEPKYLPVLQADEGAGWHDVASLPLSEVATTVSFAPVTAARFRLLIQANPAKPVMLGGAAPGAQFVDIFGSGKGGLTLGNWTLSAETRINQAEIKAGFAITNDFTALASHEASDPVAADQVINLTDRLQADGTLDWQAPAGRDWRIVRYGYSLTGKTNHPASPEATGLEVDKYDAAAVSRYLQTYLKHYRQAAGEGQMGEQGLNALVTDSIEVGASNWTPRMIEQFSALRGYDPTPWLPVLSGTVIGSTAQSEAFLYDFRHTLADLLSSQHYQTVAAIAHQQHLKLYGEALENGRPVLGDDMDMRAFTDFPMAAMWSFDKTSGPTPTSIGDVKGAASVAHLYGQNIVAAESMTSMFAPWAFAPADLKPVIDAELLYGINRPIIHTSVHQPTDDLQPGLALAVFGQYFNRHETWAQMARPWIDYIARSSYMMQRGRDVADVAYFYGEDQPLTALFRDAVPTDLPVHYGYDFINSTALQQQVSMQGDELVARGGARYRVLYLGGRQHRMSLKTLQRIHELVEQGLTVIGTAPARMPSLSDDPQVFADLVRQMWGEGSTTRVGRGQIIASPALEPQLARLGVIADFSYSSTDQDTQVMFAHRQDGNKDIYFLVNRKATPATIDARFRGTGRVPTLWHAVDGSTQEVSYRQEQGSTLLPLTLAANDAVFVVFDHASDTASAKNVVVKAKAPLLELQGPWQVSFQSGRGAPAAITLTTLQPLNSHADEGVRYFSGISTYTTHFATPTSWTRGQPLWLELGKVGDVAEVRINGQEAGISWLPPYQLELGQWLKPGDNQLEVRVANLWVNRLIGDKQSGAKPVAFAPVPTYQADAPLRPSGLIGPVRLLSESPQ</sequence>
<evidence type="ECO:0000256" key="1">
    <source>
        <dbReference type="ARBA" id="ARBA00022729"/>
    </source>
</evidence>
<dbReference type="PANTHER" id="PTHR43817:SF1">
    <property type="entry name" value="HYDROLASE, FAMILY 43, PUTATIVE (AFU_ORTHOLOGUE AFUA_3G01660)-RELATED"/>
    <property type="match status" value="1"/>
</dbReference>
<dbReference type="GO" id="GO:0016787">
    <property type="term" value="F:hydrolase activity"/>
    <property type="evidence" value="ECO:0007669"/>
    <property type="project" value="UniProtKB-KW"/>
</dbReference>
<keyword evidence="2 4" id="KW-0378">Hydrolase</keyword>
<dbReference type="PANTHER" id="PTHR43817">
    <property type="entry name" value="GLYCOSYL HYDROLASE"/>
    <property type="match status" value="1"/>
</dbReference>
<evidence type="ECO:0000313" key="4">
    <source>
        <dbReference type="EMBL" id="PPC77970.1"/>
    </source>
</evidence>
<keyword evidence="1 3" id="KW-0732">Signal</keyword>
<proteinExistence type="predicted"/>
<dbReference type="AlphaFoldDB" id="A0A2S5KTA0"/>
<evidence type="ECO:0000313" key="5">
    <source>
        <dbReference type="Proteomes" id="UP000238196"/>
    </source>
</evidence>
<dbReference type="Pfam" id="PF17132">
    <property type="entry name" value="Glyco_hydro_106"/>
    <property type="match status" value="1"/>
</dbReference>
<name>A0A2S5KTA0_9PROT</name>
<dbReference type="Gene3D" id="2.60.120.260">
    <property type="entry name" value="Galactose-binding domain-like"/>
    <property type="match status" value="1"/>
</dbReference>
<feature type="chain" id="PRO_5015602575" evidence="3">
    <location>
        <begin position="28"/>
        <end position="1121"/>
    </location>
</feature>
<protein>
    <submittedName>
        <fullName evidence="4">Glycoside hydrolase</fullName>
    </submittedName>
</protein>
<evidence type="ECO:0000256" key="2">
    <source>
        <dbReference type="ARBA" id="ARBA00022801"/>
    </source>
</evidence>
<dbReference type="EMBL" id="PRLP01000023">
    <property type="protein sequence ID" value="PPC77970.1"/>
    <property type="molecule type" value="Genomic_DNA"/>
</dbReference>
<dbReference type="SUPFAM" id="SSF49785">
    <property type="entry name" value="Galactose-binding domain-like"/>
    <property type="match status" value="1"/>
</dbReference>
<dbReference type="Proteomes" id="UP000238196">
    <property type="component" value="Unassembled WGS sequence"/>
</dbReference>
<organism evidence="4 5">
    <name type="scientific">Proteobacteria bacterium 228</name>
    <dbReference type="NCBI Taxonomy" id="2083153"/>
    <lineage>
        <taxon>Bacteria</taxon>
        <taxon>Pseudomonadati</taxon>
        <taxon>Pseudomonadota</taxon>
    </lineage>
</organism>
<dbReference type="OrthoDB" id="9761519at2"/>
<accession>A0A2S5KTA0</accession>